<reference evidence="8 9" key="1">
    <citation type="submission" date="2017-06" db="EMBL/GenBank/DDBJ databases">
        <title>Cultured bacterium strain Saccharothrix yanglingensis Hhs.015.</title>
        <authorList>
            <person name="Xia Y."/>
        </authorList>
    </citation>
    <scope>NUCLEOTIDE SEQUENCE [LARGE SCALE GENOMIC DNA]</scope>
    <source>
        <strain evidence="8 9">Hhs.015</strain>
    </source>
</reference>
<evidence type="ECO:0000256" key="7">
    <source>
        <dbReference type="SAM" id="Phobius"/>
    </source>
</evidence>
<feature type="transmembrane region" description="Helical" evidence="7">
    <location>
        <begin position="122"/>
        <end position="141"/>
    </location>
</feature>
<evidence type="ECO:0000256" key="4">
    <source>
        <dbReference type="ARBA" id="ARBA00022989"/>
    </source>
</evidence>
<evidence type="ECO:0000256" key="5">
    <source>
        <dbReference type="ARBA" id="ARBA00023136"/>
    </source>
</evidence>
<dbReference type="EMBL" id="NSDM01000012">
    <property type="protein sequence ID" value="MDQ2587333.1"/>
    <property type="molecule type" value="Genomic_DNA"/>
</dbReference>
<evidence type="ECO:0000256" key="1">
    <source>
        <dbReference type="ARBA" id="ARBA00004651"/>
    </source>
</evidence>
<dbReference type="Proteomes" id="UP001225605">
    <property type="component" value="Unassembled WGS sequence"/>
</dbReference>
<feature type="transmembrane region" description="Helical" evidence="7">
    <location>
        <begin position="226"/>
        <end position="244"/>
    </location>
</feature>
<feature type="compositionally biased region" description="Basic and acidic residues" evidence="6">
    <location>
        <begin position="298"/>
        <end position="311"/>
    </location>
</feature>
<keyword evidence="3 7" id="KW-0812">Transmembrane</keyword>
<feature type="transmembrane region" description="Helical" evidence="7">
    <location>
        <begin position="251"/>
        <end position="268"/>
    </location>
</feature>
<dbReference type="PANTHER" id="PTHR40277">
    <property type="entry name" value="BLL5419 PROTEIN"/>
    <property type="match status" value="1"/>
</dbReference>
<sequence>MTRLWPWLRLVLAVGVLAALGWRLGTDAFLDGLRAVTGWSVVTALGIGLLTTVLSAWRWCLIARRLGLPLTLRAAVPDYYRGLLLNAVLPAGVLGDVHRAVDHGRQSGDVARGVRAVLFERSAGQVVLVAAGLVVLVAGTADVDLSGPVAAGPVVAGLVVAVLLATGSRRARRALAAVWADARVGLLAPAVLPKVLLASAATLAGHVALFAVAADAAGVDAPLGQVAALAVLALLVMAVPVNVGGFGPREAFLAVAFGAAGLGAAQGLTTGVVYGALALVAGLPGVVPLLRTRSEQRQVAPERLDERRDDQLALAGRRQ</sequence>
<feature type="transmembrane region" description="Helical" evidence="7">
    <location>
        <begin position="35"/>
        <end position="57"/>
    </location>
</feature>
<evidence type="ECO:0000256" key="6">
    <source>
        <dbReference type="SAM" id="MobiDB-lite"/>
    </source>
</evidence>
<gene>
    <name evidence="8" type="ORF">CKY47_25775</name>
</gene>
<evidence type="ECO:0000313" key="8">
    <source>
        <dbReference type="EMBL" id="MDQ2587333.1"/>
    </source>
</evidence>
<dbReference type="Pfam" id="PF03706">
    <property type="entry name" value="LPG_synthase_TM"/>
    <property type="match status" value="1"/>
</dbReference>
<comment type="caution">
    <text evidence="8">The sequence shown here is derived from an EMBL/GenBank/DDBJ whole genome shotgun (WGS) entry which is preliminary data.</text>
</comment>
<proteinExistence type="predicted"/>
<accession>A0ABU0X5B4</accession>
<feature type="transmembrane region" description="Helical" evidence="7">
    <location>
        <begin position="186"/>
        <end position="214"/>
    </location>
</feature>
<name>A0ABU0X5B4_9PSEU</name>
<protein>
    <submittedName>
        <fullName evidence="8">Dolichol-P-glucose synthetase-like protein</fullName>
    </submittedName>
</protein>
<dbReference type="InterPro" id="IPR022791">
    <property type="entry name" value="L-PG_synthase/AglD"/>
</dbReference>
<organism evidence="8 9">
    <name type="scientific">Saccharothrix yanglingensis</name>
    <dbReference type="NCBI Taxonomy" id="659496"/>
    <lineage>
        <taxon>Bacteria</taxon>
        <taxon>Bacillati</taxon>
        <taxon>Actinomycetota</taxon>
        <taxon>Actinomycetes</taxon>
        <taxon>Pseudonocardiales</taxon>
        <taxon>Pseudonocardiaceae</taxon>
        <taxon>Saccharothrix</taxon>
    </lineage>
</organism>
<feature type="transmembrane region" description="Helical" evidence="7">
    <location>
        <begin position="274"/>
        <end position="290"/>
    </location>
</feature>
<feature type="transmembrane region" description="Helical" evidence="7">
    <location>
        <begin position="147"/>
        <end position="165"/>
    </location>
</feature>
<dbReference type="PANTHER" id="PTHR40277:SF1">
    <property type="entry name" value="BLL5419 PROTEIN"/>
    <property type="match status" value="1"/>
</dbReference>
<feature type="region of interest" description="Disordered" evidence="6">
    <location>
        <begin position="298"/>
        <end position="319"/>
    </location>
</feature>
<keyword evidence="9" id="KW-1185">Reference proteome</keyword>
<dbReference type="RefSeq" id="WP_306748844.1">
    <property type="nucleotide sequence ID" value="NZ_NSDM01000012.1"/>
</dbReference>
<keyword evidence="5 7" id="KW-0472">Membrane</keyword>
<evidence type="ECO:0000313" key="9">
    <source>
        <dbReference type="Proteomes" id="UP001225605"/>
    </source>
</evidence>
<evidence type="ECO:0000256" key="2">
    <source>
        <dbReference type="ARBA" id="ARBA00022475"/>
    </source>
</evidence>
<comment type="subcellular location">
    <subcellularLocation>
        <location evidence="1">Cell membrane</location>
        <topology evidence="1">Multi-pass membrane protein</topology>
    </subcellularLocation>
</comment>
<keyword evidence="2" id="KW-1003">Cell membrane</keyword>
<evidence type="ECO:0000256" key="3">
    <source>
        <dbReference type="ARBA" id="ARBA00022692"/>
    </source>
</evidence>
<keyword evidence="4 7" id="KW-1133">Transmembrane helix</keyword>